<accession>A0A1C7NXP8</accession>
<evidence type="ECO:0000313" key="2">
    <source>
        <dbReference type="Proteomes" id="UP000093111"/>
    </source>
</evidence>
<dbReference type="OrthoDB" id="3078754at2"/>
<organism evidence="1 2">
    <name type="scientific">Pararhizobium polonicum</name>
    <dbReference type="NCBI Taxonomy" id="1612624"/>
    <lineage>
        <taxon>Bacteria</taxon>
        <taxon>Pseudomonadati</taxon>
        <taxon>Pseudomonadota</taxon>
        <taxon>Alphaproteobacteria</taxon>
        <taxon>Hyphomicrobiales</taxon>
        <taxon>Rhizobiaceae</taxon>
        <taxon>Rhizobium/Agrobacterium group</taxon>
        <taxon>Pararhizobium</taxon>
    </lineage>
</organism>
<dbReference type="Proteomes" id="UP000093111">
    <property type="component" value="Unassembled WGS sequence"/>
</dbReference>
<dbReference type="STRING" id="1612624.ADU59_18830"/>
<keyword evidence="2" id="KW-1185">Reference proteome</keyword>
<reference evidence="1 2" key="1">
    <citation type="journal article" date="2016" name="Syst. Appl. Microbiol.">
        <title>Pararhizobium polonicum sp. nov. isolated from tumors on stone fruit rootstocks.</title>
        <authorList>
            <person name="Pulawska J."/>
            <person name="Kuzmanovic N."/>
            <person name="Willems A."/>
            <person name="Pothier J.F."/>
        </authorList>
    </citation>
    <scope>NUCLEOTIDE SEQUENCE [LARGE SCALE GENOMIC DNA]</scope>
    <source>
        <strain evidence="1 2">F5.1</strain>
    </source>
</reference>
<dbReference type="Gene3D" id="1.10.530.10">
    <property type="match status" value="1"/>
</dbReference>
<protein>
    <submittedName>
        <fullName evidence="1">Chitinase</fullName>
    </submittedName>
</protein>
<evidence type="ECO:0000313" key="1">
    <source>
        <dbReference type="EMBL" id="OBZ93765.1"/>
    </source>
</evidence>
<name>A0A1C7NXP8_9HYPH</name>
<gene>
    <name evidence="1" type="ORF">ADU59_18830</name>
</gene>
<dbReference type="AlphaFoldDB" id="A0A1C7NXP8"/>
<sequence length="203" mass="22783">MAGKLNSKFFFDYIRLNLFDGRISAKQVEGLNAILKVWNDKYAADDDRYLAYILATAHHETGRVFQPIKEWGGDKYFHNNYDIQGNRPAVARMLGNTVPGDGVKYCGRGFVQLTGRRNYTDWSKRLNIDLVGKPELALGLATASEILITGMIKGTFTGKSLSDYFSAQSANWQDARKIINGKDKAQLIASYALKYYAAISYTL</sequence>
<dbReference type="InterPro" id="IPR023346">
    <property type="entry name" value="Lysozyme-like_dom_sf"/>
</dbReference>
<dbReference type="SUPFAM" id="SSF53955">
    <property type="entry name" value="Lysozyme-like"/>
    <property type="match status" value="1"/>
</dbReference>
<comment type="caution">
    <text evidence="1">The sequence shown here is derived from an EMBL/GenBank/DDBJ whole genome shotgun (WGS) entry which is preliminary data.</text>
</comment>
<dbReference type="RefSeq" id="WP_068955694.1">
    <property type="nucleotide sequence ID" value="NZ_LGLV01000012.1"/>
</dbReference>
<dbReference type="EMBL" id="LGLV01000012">
    <property type="protein sequence ID" value="OBZ93765.1"/>
    <property type="molecule type" value="Genomic_DNA"/>
</dbReference>
<proteinExistence type="predicted"/>